<dbReference type="SMART" id="SM00353">
    <property type="entry name" value="HLH"/>
    <property type="match status" value="1"/>
</dbReference>
<organism evidence="3">
    <name type="scientific">Clytia hemisphaerica</name>
    <dbReference type="NCBI Taxonomy" id="252671"/>
    <lineage>
        <taxon>Eukaryota</taxon>
        <taxon>Metazoa</taxon>
        <taxon>Cnidaria</taxon>
        <taxon>Hydrozoa</taxon>
        <taxon>Hydroidolina</taxon>
        <taxon>Leptothecata</taxon>
        <taxon>Obeliida</taxon>
        <taxon>Clytiidae</taxon>
        <taxon>Clytia</taxon>
    </lineage>
</organism>
<name>A0A0P0ET48_9CNID</name>
<evidence type="ECO:0000313" key="3">
    <source>
        <dbReference type="EMBL" id="ALJ33559.1"/>
    </source>
</evidence>
<dbReference type="PANTHER" id="PTHR23349">
    <property type="entry name" value="BASIC HELIX-LOOP-HELIX TRANSCRIPTION FACTOR, TWIST"/>
    <property type="match status" value="1"/>
</dbReference>
<dbReference type="Gene3D" id="4.10.280.10">
    <property type="entry name" value="Helix-loop-helix DNA-binding domain"/>
    <property type="match status" value="1"/>
</dbReference>
<dbReference type="EMBL" id="KT318156">
    <property type="protein sequence ID" value="ALJ33559.1"/>
    <property type="molecule type" value="mRNA"/>
</dbReference>
<reference evidence="3" key="1">
    <citation type="submission" date="2015-07" db="EMBL/GenBank/DDBJ databases">
        <title>Wnt signalling and multipotent stem cell formation and differenciation in the hydrozoan Clytia hemisphaerica.</title>
        <authorList>
            <person name="Ruggiero A."/>
            <person name="Lapebie P."/>
            <person name="Barreau C."/>
            <person name="Houliston E."/>
        </authorList>
    </citation>
    <scope>NUCLEOTIDE SEQUENCE</scope>
</reference>
<protein>
    <submittedName>
        <fullName evidence="3">HAND</fullName>
    </submittedName>
</protein>
<dbReference type="InterPro" id="IPR050283">
    <property type="entry name" value="E-box_TF_Regulators"/>
</dbReference>
<dbReference type="GO" id="GO:0046983">
    <property type="term" value="F:protein dimerization activity"/>
    <property type="evidence" value="ECO:0007669"/>
    <property type="project" value="InterPro"/>
</dbReference>
<dbReference type="InterPro" id="IPR011598">
    <property type="entry name" value="bHLH_dom"/>
</dbReference>
<proteinExistence type="evidence at transcript level"/>
<dbReference type="GO" id="GO:0000977">
    <property type="term" value="F:RNA polymerase II transcription regulatory region sequence-specific DNA binding"/>
    <property type="evidence" value="ECO:0007669"/>
    <property type="project" value="TreeGrafter"/>
</dbReference>
<feature type="compositionally biased region" description="Basic and acidic residues" evidence="1">
    <location>
        <begin position="239"/>
        <end position="249"/>
    </location>
</feature>
<dbReference type="PROSITE" id="PS50888">
    <property type="entry name" value="BHLH"/>
    <property type="match status" value="1"/>
</dbReference>
<feature type="region of interest" description="Disordered" evidence="1">
    <location>
        <begin position="214"/>
        <end position="249"/>
    </location>
</feature>
<dbReference type="PANTHER" id="PTHR23349:SF68">
    <property type="entry name" value="FI14601P"/>
    <property type="match status" value="1"/>
</dbReference>
<sequence>MMNLPQIKVEHNELSSYNFTSSSCNYESAESAYNSSPEASITPSTNFQHQPYSTIFQFEEQSCYNGSSQISTQAADLDYSYFNGANDFINSYEQYQTATPYSQYVNPSTTSTAPYTSRSVHTRKHKRFHNNQYPYLPTYSKNTRRSETINIAFAAVRGCIPNVSEDTKLSKIQTLRLAISYMRFLMSCLGDYRFMMLMNDKERELYKEFFEEDKKVKESEDLDDKEDNKDLECLNDEPSSDKVDDKDRLKGRSRWPQVLWQTTLKT</sequence>
<feature type="domain" description="BHLH" evidence="2">
    <location>
        <begin position="133"/>
        <end position="185"/>
    </location>
</feature>
<dbReference type="Pfam" id="PF00010">
    <property type="entry name" value="HLH"/>
    <property type="match status" value="1"/>
</dbReference>
<dbReference type="SUPFAM" id="SSF47459">
    <property type="entry name" value="HLH, helix-loop-helix DNA-binding domain"/>
    <property type="match status" value="1"/>
</dbReference>
<dbReference type="GO" id="GO:0000981">
    <property type="term" value="F:DNA-binding transcription factor activity, RNA polymerase II-specific"/>
    <property type="evidence" value="ECO:0007669"/>
    <property type="project" value="TreeGrafter"/>
</dbReference>
<accession>A0A0P0ET48</accession>
<dbReference type="AlphaFoldDB" id="A0A0P0ET48"/>
<evidence type="ECO:0000259" key="2">
    <source>
        <dbReference type="PROSITE" id="PS50888"/>
    </source>
</evidence>
<dbReference type="GO" id="GO:0032502">
    <property type="term" value="P:developmental process"/>
    <property type="evidence" value="ECO:0007669"/>
    <property type="project" value="TreeGrafter"/>
</dbReference>
<dbReference type="InterPro" id="IPR036638">
    <property type="entry name" value="HLH_DNA-bd_sf"/>
</dbReference>
<evidence type="ECO:0000256" key="1">
    <source>
        <dbReference type="SAM" id="MobiDB-lite"/>
    </source>
</evidence>